<dbReference type="OrthoDB" id="9883308at2"/>
<dbReference type="EMBL" id="CP002738">
    <property type="protein sequence ID" value="AEG01943.1"/>
    <property type="molecule type" value="Genomic_DNA"/>
</dbReference>
<reference evidence="2" key="3">
    <citation type="submission" date="2011-05" db="EMBL/GenBank/DDBJ databases">
        <title>Complete sequence of Methylomonas methanica MC09.</title>
        <authorList>
            <consortium name="US DOE Joint Genome Institute"/>
            <person name="Lucas S."/>
            <person name="Han J."/>
            <person name="Lapidus A."/>
            <person name="Cheng J.-F."/>
            <person name="Goodwin L."/>
            <person name="Pitluck S."/>
            <person name="Peters L."/>
            <person name="Mikhailova N."/>
            <person name="Teshima H."/>
            <person name="Han C."/>
            <person name="Tapia R."/>
            <person name="Land M."/>
            <person name="Hauser L."/>
            <person name="Kyrpides N."/>
            <person name="Ivanova N."/>
            <person name="Pagani I."/>
            <person name="Stein L."/>
            <person name="Woyke T."/>
        </authorList>
    </citation>
    <scope>NUCLEOTIDE SEQUENCE [LARGE SCALE GENOMIC DNA]</scope>
    <source>
        <strain evidence="2">MC09</strain>
    </source>
</reference>
<dbReference type="PROSITE" id="PS51257">
    <property type="entry name" value="PROKAR_LIPOPROTEIN"/>
    <property type="match status" value="1"/>
</dbReference>
<sequence length="250" mass="27027">MLTPKSQSHANHFKLATFGALMLLSACTGNTKPLDATKANATGQAAAPEEQWVEDDYPGWRNPMLAHAAKYAGQALVANLRSAQKALDLNDPNPAARYLDAASDLANGIRTMMPFTVMLDQIKDAKGIISVNADLFETDTLLPIYQGLEELDVYSPEVALQSRTKVSQAEKLAKTGKSKQAVEILDQVEADIAATTVYMPVLAVSQHIDNAIQAMQTKPFNKITVQEQIDMALTSLIEDTKGTVILKQAG</sequence>
<evidence type="ECO:0000313" key="1">
    <source>
        <dbReference type="EMBL" id="AEG01943.1"/>
    </source>
</evidence>
<accession>F9ZVG1</accession>
<proteinExistence type="predicted"/>
<gene>
    <name evidence="1" type="ordered locus">Metme_3579</name>
</gene>
<organism evidence="1 2">
    <name type="scientific">Methylomonas methanica (strain DSM 25384 / MC09)</name>
    <dbReference type="NCBI Taxonomy" id="857087"/>
    <lineage>
        <taxon>Bacteria</taxon>
        <taxon>Pseudomonadati</taxon>
        <taxon>Pseudomonadota</taxon>
        <taxon>Gammaproteobacteria</taxon>
        <taxon>Methylococcales</taxon>
        <taxon>Methylococcaceae</taxon>
        <taxon>Methylomonas</taxon>
    </lineage>
</organism>
<dbReference type="AlphaFoldDB" id="F9ZVG1"/>
<evidence type="ECO:0000313" key="2">
    <source>
        <dbReference type="Proteomes" id="UP000008888"/>
    </source>
</evidence>
<reference key="2">
    <citation type="submission" date="2011-05" db="EMBL/GenBank/DDBJ databases">
        <title>Complete genome sequence of the aerobic marine methanotroph Methylomonas methanica MC09.</title>
        <authorList>
            <person name="Boden R."/>
            <person name="Cunliffe M."/>
            <person name="Scanlan J."/>
            <person name="Moussard H."/>
            <person name="Kits K.D."/>
            <person name="Klotz M."/>
            <person name="Jetten M."/>
            <person name="Vuilleumier S."/>
            <person name="Han J."/>
            <person name="Peters L."/>
            <person name="Mikhailova N."/>
            <person name="Teshima H."/>
            <person name="Tapia R."/>
            <person name="Kyrpides N."/>
            <person name="Ivanova N."/>
            <person name="Pagani I."/>
            <person name="Cheng J.-F."/>
            <person name="Goodwin L."/>
            <person name="Han C."/>
            <person name="Hauser L."/>
            <person name="Land M."/>
            <person name="Lapidus A."/>
            <person name="Lucas S."/>
            <person name="Pitluck S."/>
            <person name="Woyke T."/>
            <person name="Stein L.Y."/>
            <person name="Murrell C."/>
        </authorList>
    </citation>
    <scope>NUCLEOTIDE SEQUENCE</scope>
    <source>
        <strain>MC09</strain>
    </source>
</reference>
<dbReference type="KEGG" id="mmt:Metme_3579"/>
<name>F9ZVG1_METMM</name>
<dbReference type="eggNOG" id="ENOG5033YMR">
    <property type="taxonomic scope" value="Bacteria"/>
</dbReference>
<dbReference type="RefSeq" id="WP_013820164.1">
    <property type="nucleotide sequence ID" value="NC_015572.1"/>
</dbReference>
<evidence type="ECO:0008006" key="3">
    <source>
        <dbReference type="Google" id="ProtNLM"/>
    </source>
</evidence>
<dbReference type="Proteomes" id="UP000008888">
    <property type="component" value="Chromosome"/>
</dbReference>
<dbReference type="InterPro" id="IPR021236">
    <property type="entry name" value="Uncharacterised_YfdX"/>
</dbReference>
<dbReference type="HOGENOM" id="CLU_1110420_0_0_6"/>
<reference evidence="1 2" key="1">
    <citation type="journal article" date="2011" name="J. Bacteriol.">
        <title>Complete Genome Sequence of the Aerobic Marine Methanotroph Methylomonas methanica MC09.</title>
        <authorList>
            <person name="Boden R."/>
            <person name="Cunliffe M."/>
            <person name="Scanlan J."/>
            <person name="Moussard H."/>
            <person name="Kits K.D."/>
            <person name="Klotz M.G."/>
            <person name="Jetten M.S."/>
            <person name="Vuilleumier S."/>
            <person name="Han J."/>
            <person name="Peters L."/>
            <person name="Mikhailova N."/>
            <person name="Teshima H."/>
            <person name="Tapia R."/>
            <person name="Kyrpides N."/>
            <person name="Ivanova N."/>
            <person name="Pagani I."/>
            <person name="Cheng J.F."/>
            <person name="Goodwin L."/>
            <person name="Han C."/>
            <person name="Hauser L."/>
            <person name="Land M.L."/>
            <person name="Lapidus A."/>
            <person name="Lucas S."/>
            <person name="Pitluck S."/>
            <person name="Woyke T."/>
            <person name="Stein L."/>
            <person name="Murrell J.C."/>
        </authorList>
    </citation>
    <scope>NUCLEOTIDE SEQUENCE [LARGE SCALE GENOMIC DNA]</scope>
    <source>
        <strain evidence="1 2">MC09</strain>
    </source>
</reference>
<protein>
    <recommendedName>
        <fullName evidence="3">YfdX protein</fullName>
    </recommendedName>
</protein>
<keyword evidence="2" id="KW-1185">Reference proteome</keyword>
<dbReference type="Pfam" id="PF10938">
    <property type="entry name" value="YfdX"/>
    <property type="match status" value="1"/>
</dbReference>